<keyword evidence="3" id="KW-1185">Reference proteome</keyword>
<dbReference type="PANTHER" id="PTHR21726:SF61">
    <property type="entry name" value="DNAA INITIATOR-ASSOCIATING PROTEIN"/>
    <property type="match status" value="1"/>
</dbReference>
<reference evidence="2 3" key="1">
    <citation type="journal article" date="2017" name="Genome Biol.">
        <title>New reference genome sequences of hot pepper reveal the massive evolution of plant disease-resistance genes by retroduplication.</title>
        <authorList>
            <person name="Kim S."/>
            <person name="Park J."/>
            <person name="Yeom S.I."/>
            <person name="Kim Y.M."/>
            <person name="Seo E."/>
            <person name="Kim K.T."/>
            <person name="Kim M.S."/>
            <person name="Lee J.M."/>
            <person name="Cheong K."/>
            <person name="Shin H.S."/>
            <person name="Kim S.B."/>
            <person name="Han K."/>
            <person name="Lee J."/>
            <person name="Park M."/>
            <person name="Lee H.A."/>
            <person name="Lee H.Y."/>
            <person name="Lee Y."/>
            <person name="Oh S."/>
            <person name="Lee J.H."/>
            <person name="Choi E."/>
            <person name="Choi E."/>
            <person name="Lee S.E."/>
            <person name="Jeon J."/>
            <person name="Kim H."/>
            <person name="Choi G."/>
            <person name="Song H."/>
            <person name="Lee J."/>
            <person name="Lee S.C."/>
            <person name="Kwon J.K."/>
            <person name="Lee H.Y."/>
            <person name="Koo N."/>
            <person name="Hong Y."/>
            <person name="Kim R.W."/>
            <person name="Kang W.H."/>
            <person name="Huh J.H."/>
            <person name="Kang B.C."/>
            <person name="Yang T.J."/>
            <person name="Lee Y.H."/>
            <person name="Bennetzen J.L."/>
            <person name="Choi D."/>
        </authorList>
    </citation>
    <scope>NUCLEOTIDE SEQUENCE [LARGE SCALE GENOMIC DNA]</scope>
    <source>
        <strain evidence="3">cv. PBC81</strain>
    </source>
</reference>
<name>A0A2G2VB08_CAPBA</name>
<dbReference type="Proteomes" id="UP000224567">
    <property type="component" value="Unassembled WGS sequence"/>
</dbReference>
<dbReference type="EMBL" id="MLFT02000054">
    <property type="protein sequence ID" value="PHT30164.1"/>
    <property type="molecule type" value="Genomic_DNA"/>
</dbReference>
<accession>A0A2G2VB08</accession>
<feature type="compositionally biased region" description="Polar residues" evidence="1">
    <location>
        <begin position="94"/>
        <end position="105"/>
    </location>
</feature>
<feature type="region of interest" description="Disordered" evidence="1">
    <location>
        <begin position="82"/>
        <end position="106"/>
    </location>
</feature>
<evidence type="ECO:0000313" key="2">
    <source>
        <dbReference type="EMBL" id="PHT30164.1"/>
    </source>
</evidence>
<sequence length="300" mass="32948">MNDRSAREINDRQLQRPCGCVGIFFQLFDRNCRFSKKQFPKKLLLPACLKQSSKKFGGDEKKPKLRLIADENCGGFPNAKNNGMTDTHCERSGSKPQKASASKPWSNVADKLGARVGRYDKNDKDFEMAKIKSSEPGLQRFRAKCALTYPTRHFSPLEDEADLVGNSLDHHSTDSYLSSSPNSRSKARSIGQKTGFVQHHDPLDKFSAVMRLFVNQIAISLDDIPSSPNGFSTPASSSIFSCLSSRAQTSKRDSKASALCLVGLPQSSLSYLLANTASDLSCETLSSSAERASFLAYLVS</sequence>
<proteinExistence type="predicted"/>
<evidence type="ECO:0000313" key="3">
    <source>
        <dbReference type="Proteomes" id="UP000224567"/>
    </source>
</evidence>
<dbReference type="OrthoDB" id="1928505at2759"/>
<dbReference type="AlphaFoldDB" id="A0A2G2VB08"/>
<comment type="caution">
    <text evidence="2">The sequence shown here is derived from an EMBL/GenBank/DDBJ whole genome shotgun (WGS) entry which is preliminary data.</text>
</comment>
<gene>
    <name evidence="2" type="ORF">CQW23_30240</name>
</gene>
<reference evidence="3" key="2">
    <citation type="journal article" date="2017" name="J. Anim. Genet.">
        <title>Multiple reference genome sequences of hot pepper reveal the massive evolution of plant disease resistance genes by retroduplication.</title>
        <authorList>
            <person name="Kim S."/>
            <person name="Park J."/>
            <person name="Yeom S.-I."/>
            <person name="Kim Y.-M."/>
            <person name="Seo E."/>
            <person name="Kim K.-T."/>
            <person name="Kim M.-S."/>
            <person name="Lee J.M."/>
            <person name="Cheong K."/>
            <person name="Shin H.-S."/>
            <person name="Kim S.-B."/>
            <person name="Han K."/>
            <person name="Lee J."/>
            <person name="Park M."/>
            <person name="Lee H.-A."/>
            <person name="Lee H.-Y."/>
            <person name="Lee Y."/>
            <person name="Oh S."/>
            <person name="Lee J.H."/>
            <person name="Choi E."/>
            <person name="Choi E."/>
            <person name="Lee S.E."/>
            <person name="Jeon J."/>
            <person name="Kim H."/>
            <person name="Choi G."/>
            <person name="Song H."/>
            <person name="Lee J."/>
            <person name="Lee S.-C."/>
            <person name="Kwon J.-K."/>
            <person name="Lee H.-Y."/>
            <person name="Koo N."/>
            <person name="Hong Y."/>
            <person name="Kim R.W."/>
            <person name="Kang W.-H."/>
            <person name="Huh J.H."/>
            <person name="Kang B.-C."/>
            <person name="Yang T.-J."/>
            <person name="Lee Y.-H."/>
            <person name="Bennetzen J.L."/>
            <person name="Choi D."/>
        </authorList>
    </citation>
    <scope>NUCLEOTIDE SEQUENCE [LARGE SCALE GENOMIC DNA]</scope>
    <source>
        <strain evidence="3">cv. PBC81</strain>
    </source>
</reference>
<organism evidence="2 3">
    <name type="scientific">Capsicum baccatum</name>
    <name type="common">Peruvian pepper</name>
    <dbReference type="NCBI Taxonomy" id="33114"/>
    <lineage>
        <taxon>Eukaryota</taxon>
        <taxon>Viridiplantae</taxon>
        <taxon>Streptophyta</taxon>
        <taxon>Embryophyta</taxon>
        <taxon>Tracheophyta</taxon>
        <taxon>Spermatophyta</taxon>
        <taxon>Magnoliopsida</taxon>
        <taxon>eudicotyledons</taxon>
        <taxon>Gunneridae</taxon>
        <taxon>Pentapetalae</taxon>
        <taxon>asterids</taxon>
        <taxon>lamiids</taxon>
        <taxon>Solanales</taxon>
        <taxon>Solanaceae</taxon>
        <taxon>Solanoideae</taxon>
        <taxon>Capsiceae</taxon>
        <taxon>Capsicum</taxon>
    </lineage>
</organism>
<protein>
    <submittedName>
        <fullName evidence="2">Uncharacterized protein</fullName>
    </submittedName>
</protein>
<dbReference type="PANTHER" id="PTHR21726">
    <property type="entry name" value="PHOSPHATIDYLINOSITOL N-ACETYLGLUCOSAMINYLTRANSFERASE SUBUNIT P DOWN SYNDROME CRITICAL REGION PROTEIN 5 -RELATED"/>
    <property type="match status" value="1"/>
</dbReference>
<evidence type="ECO:0000256" key="1">
    <source>
        <dbReference type="SAM" id="MobiDB-lite"/>
    </source>
</evidence>